<comment type="caution">
    <text evidence="2">The sequence shown here is derived from an EMBL/GenBank/DDBJ whole genome shotgun (WGS) entry which is preliminary data.</text>
</comment>
<dbReference type="Proteomes" id="UP000285266">
    <property type="component" value="Unassembled WGS sequence"/>
</dbReference>
<protein>
    <submittedName>
        <fullName evidence="2">Uncharacterized protein</fullName>
    </submittedName>
</protein>
<evidence type="ECO:0000256" key="1">
    <source>
        <dbReference type="SAM" id="MobiDB-lite"/>
    </source>
</evidence>
<reference evidence="2 3" key="1">
    <citation type="submission" date="2018-07" db="EMBL/GenBank/DDBJ databases">
        <title>The role of parmesan cheese in vectoring bovine microbiota.</title>
        <authorList>
            <person name="Lugli G.A."/>
            <person name="Milani C."/>
        </authorList>
    </citation>
    <scope>NUCLEOTIDE SEQUENCE [LARGE SCALE GENOMIC DNA]</scope>
    <source>
        <strain evidence="2 3">BMONG18</strain>
    </source>
</reference>
<feature type="region of interest" description="Disordered" evidence="1">
    <location>
        <begin position="1"/>
        <end position="31"/>
    </location>
</feature>
<proteinExistence type="predicted"/>
<evidence type="ECO:0000313" key="2">
    <source>
        <dbReference type="EMBL" id="ROT86971.1"/>
    </source>
</evidence>
<sequence>MSSITISKLLDPPQPPTRNGSPETSYEAAESVDVSRMQQLVLKALTRLGNDYPNPVEAWMVQREVESILQHPIAGSTVRTRLNELVNRGLVVIADHEGLSVTAHRCARYALAELEKAA</sequence>
<dbReference type="RefSeq" id="WP_123644886.1">
    <property type="nucleotide sequence ID" value="NZ_QRAJ01000004.1"/>
</dbReference>
<organism evidence="2 3">
    <name type="scientific">Bifidobacterium mongoliense</name>
    <dbReference type="NCBI Taxonomy" id="518643"/>
    <lineage>
        <taxon>Bacteria</taxon>
        <taxon>Bacillati</taxon>
        <taxon>Actinomycetota</taxon>
        <taxon>Actinomycetes</taxon>
        <taxon>Bifidobacteriales</taxon>
        <taxon>Bifidobacteriaceae</taxon>
        <taxon>Bifidobacterium</taxon>
    </lineage>
</organism>
<name>A0A423UE30_9BIFI</name>
<gene>
    <name evidence="2" type="ORF">BMONG18_0970</name>
</gene>
<dbReference type="EMBL" id="QRAJ01000004">
    <property type="protein sequence ID" value="ROT86971.1"/>
    <property type="molecule type" value="Genomic_DNA"/>
</dbReference>
<accession>A0A423UE30</accession>
<evidence type="ECO:0000313" key="3">
    <source>
        <dbReference type="Proteomes" id="UP000285266"/>
    </source>
</evidence>
<dbReference type="AlphaFoldDB" id="A0A423UE30"/>